<keyword evidence="2" id="KW-1185">Reference proteome</keyword>
<dbReference type="AlphaFoldDB" id="A0A067L0W3"/>
<reference evidence="1 2" key="1">
    <citation type="journal article" date="2014" name="PLoS ONE">
        <title>Global Analysis of Gene Expression Profiles in Physic Nut (Jatropha curcas L.) Seedlings Exposed to Salt Stress.</title>
        <authorList>
            <person name="Zhang L."/>
            <person name="Zhang C."/>
            <person name="Wu P."/>
            <person name="Chen Y."/>
            <person name="Li M."/>
            <person name="Jiang H."/>
            <person name="Wu G."/>
        </authorList>
    </citation>
    <scope>NUCLEOTIDE SEQUENCE [LARGE SCALE GENOMIC DNA]</scope>
    <source>
        <strain evidence="2">cv. GZQX0401</strain>
        <tissue evidence="1">Young leaves</tissue>
    </source>
</reference>
<dbReference type="Gene3D" id="3.40.50.150">
    <property type="entry name" value="Vaccinia Virus protein VP39"/>
    <property type="match status" value="3"/>
</dbReference>
<organism evidence="1 2">
    <name type="scientific">Jatropha curcas</name>
    <name type="common">Barbados nut</name>
    <dbReference type="NCBI Taxonomy" id="180498"/>
    <lineage>
        <taxon>Eukaryota</taxon>
        <taxon>Viridiplantae</taxon>
        <taxon>Streptophyta</taxon>
        <taxon>Embryophyta</taxon>
        <taxon>Tracheophyta</taxon>
        <taxon>Spermatophyta</taxon>
        <taxon>Magnoliopsida</taxon>
        <taxon>eudicotyledons</taxon>
        <taxon>Gunneridae</taxon>
        <taxon>Pentapetalae</taxon>
        <taxon>rosids</taxon>
        <taxon>fabids</taxon>
        <taxon>Malpighiales</taxon>
        <taxon>Euphorbiaceae</taxon>
        <taxon>Crotonoideae</taxon>
        <taxon>Jatropheae</taxon>
        <taxon>Jatropha</taxon>
    </lineage>
</organism>
<dbReference type="InterPro" id="IPR005299">
    <property type="entry name" value="MeTrfase_7"/>
</dbReference>
<evidence type="ECO:0000313" key="2">
    <source>
        <dbReference type="Proteomes" id="UP000027138"/>
    </source>
</evidence>
<dbReference type="GO" id="GO:0008168">
    <property type="term" value="F:methyltransferase activity"/>
    <property type="evidence" value="ECO:0007669"/>
    <property type="project" value="InterPro"/>
</dbReference>
<dbReference type="Proteomes" id="UP000027138">
    <property type="component" value="Unassembled WGS sequence"/>
</dbReference>
<protein>
    <submittedName>
        <fullName evidence="1">Uncharacterized protein</fullName>
    </submittedName>
</protein>
<name>A0A067L0W3_JATCU</name>
<gene>
    <name evidence="1" type="ORF">JCGZ_04773</name>
</gene>
<evidence type="ECO:0000313" key="1">
    <source>
        <dbReference type="EMBL" id="KDP38130.1"/>
    </source>
</evidence>
<dbReference type="OrthoDB" id="841224at2759"/>
<dbReference type="Pfam" id="PF03492">
    <property type="entry name" value="Methyltransf_7"/>
    <property type="match status" value="3"/>
</dbReference>
<dbReference type="InterPro" id="IPR029063">
    <property type="entry name" value="SAM-dependent_MTases_sf"/>
</dbReference>
<accession>A0A067L0W3</accession>
<sequence length="566" mass="63321">MKQNASTSTEMTTIANLTIPHFREVIDNARSLIDEAIARNLNINDLIFGPSSSFNIADLGCSVGPNTFICMENIIEAVKYKCQSQGLASPIPEFQVFFNDHVLNDFNTLFRSLPPKRGYFAAGVPGSFLGRLFSRSSLHLMHTSASLHWLSQMPEEILNNHSPVWNKGRIFYTNASDEVCKAYATQFEKDMEIFLDARAKELVVGGIILIMVPTIHDGISHSCEYFNVSFDILGSSLMDMAREGLVREVQVESFNLPFYIPSAKEKWILEFLKGIIDETIHEKLETKSFLSTSCSKAFCIADMGCSTGPNTFYYVHSILEAVERKFINEGFTYDQIPQFQLFPDSSLHFVHSSDTLHWLSGVPEEVFDMDSPAWNGGRVHYTGASEAVVKAFAAQFSKDMGMFLNARAKELAEGSMMVLIIPSIPDGVSPSNVPIGILLNHLGSCLMDMAKEGLICEALVDSFNIPLYCVTPKELTEPLEQSGCFSIERMDPTDCEFDPDNQPTEYTIMMHFKSGLEPVITKHFGAEIVNELFERFLERMHEAMPLLFSSNGKGSQLTVILKRKSL</sequence>
<dbReference type="EMBL" id="KK914370">
    <property type="protein sequence ID" value="KDP38130.1"/>
    <property type="molecule type" value="Genomic_DNA"/>
</dbReference>
<dbReference type="SUPFAM" id="SSF53335">
    <property type="entry name" value="S-adenosyl-L-methionine-dependent methyltransferases"/>
    <property type="match status" value="2"/>
</dbReference>
<proteinExistence type="predicted"/>
<dbReference type="PANTHER" id="PTHR31009">
    <property type="entry name" value="S-ADENOSYL-L-METHIONINE:CARBOXYL METHYLTRANSFERASE FAMILY PROTEIN"/>
    <property type="match status" value="1"/>
</dbReference>